<dbReference type="SUPFAM" id="SSF48371">
    <property type="entry name" value="ARM repeat"/>
    <property type="match status" value="1"/>
</dbReference>
<dbReference type="PANTHER" id="PTHR32226">
    <property type="entry name" value="TELO2-INTERACTING PROTEIN 2"/>
    <property type="match status" value="1"/>
</dbReference>
<dbReference type="Pfam" id="PF10521">
    <property type="entry name" value="Tti2"/>
    <property type="match status" value="1"/>
</dbReference>
<dbReference type="GeneID" id="110089338"/>
<dbReference type="GO" id="GO:0005829">
    <property type="term" value="C:cytosol"/>
    <property type="evidence" value="ECO:0007669"/>
    <property type="project" value="TreeGrafter"/>
</dbReference>
<proteinExistence type="inferred from homology"/>
<evidence type="ECO:0000313" key="3">
    <source>
        <dbReference type="RefSeq" id="XP_020667979.2"/>
    </source>
</evidence>
<name>A0A6J0VBG7_9SAUR</name>
<comment type="similarity">
    <text evidence="1">Belongs to the TTI2 family.</text>
</comment>
<dbReference type="AlphaFoldDB" id="A0A6J0VBG7"/>
<dbReference type="OrthoDB" id="6417021at2759"/>
<protein>
    <submittedName>
        <fullName evidence="3">TELO2-interacting protein 2</fullName>
    </submittedName>
</protein>
<dbReference type="Proteomes" id="UP001652642">
    <property type="component" value="Chromosome 8"/>
</dbReference>
<dbReference type="KEGG" id="pvt:110089338"/>
<dbReference type="InterPro" id="IPR018870">
    <property type="entry name" value="Tti2"/>
</dbReference>
<reference evidence="3" key="1">
    <citation type="submission" date="2025-08" db="UniProtKB">
        <authorList>
            <consortium name="RefSeq"/>
        </authorList>
    </citation>
    <scope>IDENTIFICATION</scope>
</reference>
<dbReference type="RefSeq" id="XP_020667979.2">
    <property type="nucleotide sequence ID" value="XM_020812320.2"/>
</dbReference>
<organism evidence="2 3">
    <name type="scientific">Pogona vitticeps</name>
    <name type="common">central bearded dragon</name>
    <dbReference type="NCBI Taxonomy" id="103695"/>
    <lineage>
        <taxon>Eukaryota</taxon>
        <taxon>Metazoa</taxon>
        <taxon>Chordata</taxon>
        <taxon>Craniata</taxon>
        <taxon>Vertebrata</taxon>
        <taxon>Euteleostomi</taxon>
        <taxon>Lepidosauria</taxon>
        <taxon>Squamata</taxon>
        <taxon>Bifurcata</taxon>
        <taxon>Unidentata</taxon>
        <taxon>Episquamata</taxon>
        <taxon>Toxicofera</taxon>
        <taxon>Iguania</taxon>
        <taxon>Acrodonta</taxon>
        <taxon>Agamidae</taxon>
        <taxon>Amphibolurinae</taxon>
        <taxon>Pogona</taxon>
    </lineage>
</organism>
<dbReference type="PANTHER" id="PTHR32226:SF2">
    <property type="entry name" value="TELO2-INTERACTING PROTEIN 2"/>
    <property type="match status" value="1"/>
</dbReference>
<dbReference type="CTD" id="80185"/>
<accession>A0A6J0VBG7</accession>
<keyword evidence="2" id="KW-1185">Reference proteome</keyword>
<dbReference type="InterPro" id="IPR016024">
    <property type="entry name" value="ARM-type_fold"/>
</dbReference>
<dbReference type="InParanoid" id="A0A6J0VBG7"/>
<evidence type="ECO:0000313" key="2">
    <source>
        <dbReference type="Proteomes" id="UP001652642"/>
    </source>
</evidence>
<gene>
    <name evidence="3" type="primary">TTI2</name>
</gene>
<evidence type="ECO:0000256" key="1">
    <source>
        <dbReference type="ARBA" id="ARBA00034736"/>
    </source>
</evidence>
<dbReference type="GO" id="GO:0005634">
    <property type="term" value="C:nucleus"/>
    <property type="evidence" value="ECO:0007669"/>
    <property type="project" value="TreeGrafter"/>
</dbReference>
<dbReference type="GO" id="GO:0110078">
    <property type="term" value="C:TTT Hsp90 cochaperone complex"/>
    <property type="evidence" value="ECO:0007669"/>
    <property type="project" value="InterPro"/>
</dbReference>
<sequence length="521" mass="58619">MEGHLLLDSLQLTMAEGQGCLAYPSVEQVLSRFLQRFANSGVQRSGSEAKAAMIRDLFGILEAADGEWLFGGFPQNATVILLRDLVVTLSCYAAPLQQETEELGLQRNEDPSYMAVPDRAADASLVLRSIVTKVGIMKSLEGLGTRVANSVLQEVAGPMFVFAVTHIAARPWTKPNSQRMTHELLDDLLRASDCQSISEFLRGTKEGKDGQFEEVMEYLKPDLNREMWQRNPATKHVFSTVLQQVTRPWLGQHLEKVLPPSLLLSDDYHVENKILGVQCLHHIIQNVPAATLCRINRVHVVNHALSNHLYSKEAQLMKVVLLCVLDLLPILEKAPPRQSHDPQPVTPSDEVLRLLLTHMEAEHQLSLRRVYAINLPTFVERLGIQIVCHLKKLQQVIVAYMEVSDGPEEAARLAILETLKCTIKYAWPRINCRLSILVRALLRMMWDVNTDRSSTPECVKASLLQRATECLLLLDYSSCGQVKVLLQQVYHNCQDAHLKEYLRKIEEEPVGSVSPLLKTDI</sequence>